<dbReference type="SUPFAM" id="SSF54593">
    <property type="entry name" value="Glyoxalase/Bleomycin resistance protein/Dihydroxybiphenyl dioxygenase"/>
    <property type="match status" value="1"/>
</dbReference>
<protein>
    <submittedName>
        <fullName evidence="2">VOC family protein</fullName>
    </submittedName>
</protein>
<dbReference type="Pfam" id="PF22677">
    <property type="entry name" value="Ble-like_N"/>
    <property type="match status" value="1"/>
</dbReference>
<dbReference type="RefSeq" id="WP_377905571.1">
    <property type="nucleotide sequence ID" value="NZ_JBHRZS010000007.1"/>
</dbReference>
<organism evidence="2 3">
    <name type="scientific">Algoriphagus namhaensis</name>
    <dbReference type="NCBI Taxonomy" id="915353"/>
    <lineage>
        <taxon>Bacteria</taxon>
        <taxon>Pseudomonadati</taxon>
        <taxon>Bacteroidota</taxon>
        <taxon>Cytophagia</taxon>
        <taxon>Cytophagales</taxon>
        <taxon>Cyclobacteriaceae</taxon>
        <taxon>Algoriphagus</taxon>
    </lineage>
</organism>
<evidence type="ECO:0000313" key="3">
    <source>
        <dbReference type="Proteomes" id="UP001595805"/>
    </source>
</evidence>
<dbReference type="EMBL" id="JBHRZS010000007">
    <property type="protein sequence ID" value="MFC3880298.1"/>
    <property type="molecule type" value="Genomic_DNA"/>
</dbReference>
<dbReference type="Gene3D" id="3.10.180.10">
    <property type="entry name" value="2,3-Dihydroxybiphenyl 1,2-Dioxygenase, domain 1"/>
    <property type="match status" value="1"/>
</dbReference>
<dbReference type="PANTHER" id="PTHR33993">
    <property type="entry name" value="GLYOXALASE-RELATED"/>
    <property type="match status" value="1"/>
</dbReference>
<dbReference type="CDD" id="cd07247">
    <property type="entry name" value="SgaA_N_like"/>
    <property type="match status" value="1"/>
</dbReference>
<dbReference type="InterPro" id="IPR052164">
    <property type="entry name" value="Anthracycline_SecMetBiosynth"/>
</dbReference>
<dbReference type="InterPro" id="IPR029068">
    <property type="entry name" value="Glyas_Bleomycin-R_OHBP_Dase"/>
</dbReference>
<dbReference type="PANTHER" id="PTHR33993:SF2">
    <property type="entry name" value="VOC DOMAIN-CONTAINING PROTEIN"/>
    <property type="match status" value="1"/>
</dbReference>
<sequence>MKPVHVAWFEIPTSDLDRAITFYQTVFDCKLEKLDMGEFKMAMFPSDQKSHGAGGSLVYHKDFYECSSSAGTLVYFHSEDCDTELARVAKAGGSVQIPKQQISPEYGYMAVFMDSEGNRIALHSNK</sequence>
<evidence type="ECO:0000259" key="1">
    <source>
        <dbReference type="PROSITE" id="PS51819"/>
    </source>
</evidence>
<name>A0ABV8AQM2_9BACT</name>
<accession>A0ABV8AQM2</accession>
<dbReference type="InterPro" id="IPR053863">
    <property type="entry name" value="Glyoxy/Ble-like_N"/>
</dbReference>
<gene>
    <name evidence="2" type="ORF">ACFOSV_08940</name>
</gene>
<proteinExistence type="predicted"/>
<keyword evidence="3" id="KW-1185">Reference proteome</keyword>
<dbReference type="InterPro" id="IPR037523">
    <property type="entry name" value="VOC_core"/>
</dbReference>
<evidence type="ECO:0000313" key="2">
    <source>
        <dbReference type="EMBL" id="MFC3880298.1"/>
    </source>
</evidence>
<reference evidence="3" key="1">
    <citation type="journal article" date="2019" name="Int. J. Syst. Evol. Microbiol.">
        <title>The Global Catalogue of Microorganisms (GCM) 10K type strain sequencing project: providing services to taxonomists for standard genome sequencing and annotation.</title>
        <authorList>
            <consortium name="The Broad Institute Genomics Platform"/>
            <consortium name="The Broad Institute Genome Sequencing Center for Infectious Disease"/>
            <person name="Wu L."/>
            <person name="Ma J."/>
        </authorList>
    </citation>
    <scope>NUCLEOTIDE SEQUENCE [LARGE SCALE GENOMIC DNA]</scope>
    <source>
        <strain evidence="3">CCUG 60523</strain>
    </source>
</reference>
<comment type="caution">
    <text evidence="2">The sequence shown here is derived from an EMBL/GenBank/DDBJ whole genome shotgun (WGS) entry which is preliminary data.</text>
</comment>
<dbReference type="PROSITE" id="PS51819">
    <property type="entry name" value="VOC"/>
    <property type="match status" value="1"/>
</dbReference>
<dbReference type="Proteomes" id="UP001595805">
    <property type="component" value="Unassembled WGS sequence"/>
</dbReference>
<feature type="domain" description="VOC" evidence="1">
    <location>
        <begin position="5"/>
        <end position="125"/>
    </location>
</feature>